<dbReference type="InterPro" id="IPR036047">
    <property type="entry name" value="F-box-like_dom_sf"/>
</dbReference>
<dbReference type="SUPFAM" id="SSF81383">
    <property type="entry name" value="F-box domain"/>
    <property type="match status" value="1"/>
</dbReference>
<evidence type="ECO:0000313" key="5">
    <source>
        <dbReference type="EMBL" id="CAH2294217.1"/>
    </source>
</evidence>
<dbReference type="InterPro" id="IPR001810">
    <property type="entry name" value="F-box_dom"/>
</dbReference>
<dbReference type="PANTHER" id="PTHR13318:SF235">
    <property type="entry name" value="F-BOX DOMAIN-CONTAINING PROTEIN"/>
    <property type="match status" value="1"/>
</dbReference>
<dbReference type="Proteomes" id="UP001295444">
    <property type="component" value="Chromosome 05"/>
</dbReference>
<feature type="domain" description="F-box" evidence="4">
    <location>
        <begin position="876"/>
        <end position="922"/>
    </location>
</feature>
<keyword evidence="6" id="KW-1185">Reference proteome</keyword>
<dbReference type="Gene3D" id="3.80.10.10">
    <property type="entry name" value="Ribonuclease Inhibitor"/>
    <property type="match status" value="2"/>
</dbReference>
<feature type="compositionally biased region" description="Low complexity" evidence="3">
    <location>
        <begin position="52"/>
        <end position="70"/>
    </location>
</feature>
<keyword evidence="2" id="KW-0833">Ubl conjugation pathway</keyword>
<name>A0AAD1W9M4_PELCU</name>
<evidence type="ECO:0000256" key="3">
    <source>
        <dbReference type="SAM" id="MobiDB-lite"/>
    </source>
</evidence>
<dbReference type="CDD" id="cd22139">
    <property type="entry name" value="F-box_unchar"/>
    <property type="match status" value="1"/>
</dbReference>
<dbReference type="PROSITE" id="PS50181">
    <property type="entry name" value="FBOX"/>
    <property type="match status" value="1"/>
</dbReference>
<dbReference type="Pfam" id="PF25372">
    <property type="entry name" value="DUF7885"/>
    <property type="match status" value="1"/>
</dbReference>
<feature type="compositionally biased region" description="Polar residues" evidence="3">
    <location>
        <begin position="417"/>
        <end position="426"/>
    </location>
</feature>
<reference evidence="5" key="1">
    <citation type="submission" date="2022-03" db="EMBL/GenBank/DDBJ databases">
        <authorList>
            <person name="Alioto T."/>
            <person name="Alioto T."/>
            <person name="Gomez Garrido J."/>
        </authorList>
    </citation>
    <scope>NUCLEOTIDE SEQUENCE</scope>
</reference>
<dbReference type="InterPro" id="IPR032675">
    <property type="entry name" value="LRR_dom_sf"/>
</dbReference>
<dbReference type="InterPro" id="IPR057207">
    <property type="entry name" value="FBXL15_LRR"/>
</dbReference>
<dbReference type="PANTHER" id="PTHR13318">
    <property type="entry name" value="PARTNER OF PAIRED, ISOFORM B-RELATED"/>
    <property type="match status" value="1"/>
</dbReference>
<dbReference type="Pfam" id="PF12937">
    <property type="entry name" value="F-box-like"/>
    <property type="match status" value="1"/>
</dbReference>
<dbReference type="SMART" id="SM00256">
    <property type="entry name" value="FBOX"/>
    <property type="match status" value="1"/>
</dbReference>
<feature type="region of interest" description="Disordered" evidence="3">
    <location>
        <begin position="47"/>
        <end position="104"/>
    </location>
</feature>
<dbReference type="EMBL" id="OW240916">
    <property type="protein sequence ID" value="CAH2294217.1"/>
    <property type="molecule type" value="Genomic_DNA"/>
</dbReference>
<dbReference type="GO" id="GO:0019005">
    <property type="term" value="C:SCF ubiquitin ligase complex"/>
    <property type="evidence" value="ECO:0007669"/>
    <property type="project" value="TreeGrafter"/>
</dbReference>
<feature type="region of interest" description="Disordered" evidence="3">
    <location>
        <begin position="417"/>
        <end position="442"/>
    </location>
</feature>
<dbReference type="SUPFAM" id="SSF52047">
    <property type="entry name" value="RNI-like"/>
    <property type="match status" value="1"/>
</dbReference>
<protein>
    <submittedName>
        <fullName evidence="5">FERM domain-containing 3</fullName>
    </submittedName>
</protein>
<organism evidence="5 6">
    <name type="scientific">Pelobates cultripes</name>
    <name type="common">Western spadefoot toad</name>
    <dbReference type="NCBI Taxonomy" id="61616"/>
    <lineage>
        <taxon>Eukaryota</taxon>
        <taxon>Metazoa</taxon>
        <taxon>Chordata</taxon>
        <taxon>Craniata</taxon>
        <taxon>Vertebrata</taxon>
        <taxon>Euteleostomi</taxon>
        <taxon>Amphibia</taxon>
        <taxon>Batrachia</taxon>
        <taxon>Anura</taxon>
        <taxon>Pelobatoidea</taxon>
        <taxon>Pelobatidae</taxon>
        <taxon>Pelobates</taxon>
    </lineage>
</organism>
<feature type="region of interest" description="Disordered" evidence="3">
    <location>
        <begin position="1"/>
        <end position="34"/>
    </location>
</feature>
<dbReference type="AlphaFoldDB" id="A0AAD1W9M4"/>
<proteinExistence type="predicted"/>
<evidence type="ECO:0000259" key="4">
    <source>
        <dbReference type="PROSITE" id="PS50181"/>
    </source>
</evidence>
<dbReference type="GO" id="GO:0031146">
    <property type="term" value="P:SCF-dependent proteasomal ubiquitin-dependent protein catabolic process"/>
    <property type="evidence" value="ECO:0007669"/>
    <property type="project" value="TreeGrafter"/>
</dbReference>
<feature type="region of interest" description="Disordered" evidence="3">
    <location>
        <begin position="649"/>
        <end position="674"/>
    </location>
</feature>
<gene>
    <name evidence="5" type="ORF">PECUL_23A018611</name>
</gene>
<keyword evidence="1" id="KW-0433">Leucine-rich repeat</keyword>
<feature type="compositionally biased region" description="Basic residues" evidence="3">
    <location>
        <begin position="77"/>
        <end position="86"/>
    </location>
</feature>
<evidence type="ECO:0000256" key="2">
    <source>
        <dbReference type="ARBA" id="ARBA00022786"/>
    </source>
</evidence>
<sequence length="1276" mass="143078">MCREEQKKLKMEQTGPKAAAPPTELNIIDTPRTSNLKFLREKRLNYFNGKQSKSTLSSSRESPRSGSNVSMVFQQPKRSKTPRKCRSAPSSRLEQSSSISNGSPKFTDLAVAKTLSHTPEITQSPLAQAEVCTSEPSTQRSLLRSSFISGLDQELLEDSSVPEAQKLQHVMTWAKKFLNQWNCDDSLQNVSMLSQDNVSLKSLAIPVMSTNEGARQPFSYTTANPSDKLLSNKSRISSIDSSFNPLYNKDTSHYMPEELKVLSSLSKSTKCDLSVDSDIIQAKTQPSFQANDEELFVYKGQVAKRHSQISRSTTEMDPLSSQLNGVRNRMHPRGSLNVTLQHASAHRKHNFTDPFIQIFSPKVKHGFHPNTSSNQNDINLIKQIHLDREQDSNEEERDMSMDFLKCAQLDYDSDSTITESVGSASGNYHEREDGQSSSMSSLDTERLNDFLVNFEKLHKDSEITHRSTSEEDGLRTDRTFFVKKFVESNTPRRYISSKEAGSLYSPDIENQSYSAHSAKYLQENSKTKLHKVCPVCSFTSETNSSWCVGCGSVLFVTQRQIPTDASEKSPQVAKGKLLDEIFVSANITNSQRNLENKPSSTLKEKESKKVLCWEDGSDITSDSDGSVLEKYLFYVNKLENLKIEEQKKTNDNISTTNSSEVSSEDESSVDLRGPHLHSSLTQHRVFQIDDKSDSEESETQFLGATNALVSLGSTYPEAQANVHNHNLFTNNLTDIHGTTIKGSVDRKLQKSSHMPSRITGPNRYWEKSSIAWSSYTHGELKPRSACLQRPVSAEATKKMPYNKYEGDNNSDHHAYKKINHSERPTNNSPADVADHQNSAVAYMKTTNAWAISKHLSKRKLIEVSEIKNWDLEGDRGSLWLHLPDELWICVFSNLSHKDLSNVAQVCQRFRLIANDDSLWKVIKITNCHSLNDTSLTTIGRHHPKSLTLYRCHDDNQCITDSGLGNLFQNCKDSLMTLEITHCSGPRFDGDTILFHTSKYCSQITSLDISWTAATDKGVIALVEFTACLKSLSVNGCKISDHAICNLVKKHCNSLIKLEVFGCHELTSRCLCSVATECTHLQILNIGRVPKVTDTCLAKIASNLHRMTTLNVTGINTVRDRTVHYIVKQCSKLENLTLSSCCQVTDVSLVEISTYLQTIKYLDLSGCKKVTDIGIQALARSCRQISYLDLSSTGTGKRGICLLASYCYNSLECLKLSFCKEVTPDAIEKLCKNCKRLKILHLYGCRISQDLDHIKRFRENSKIFHDLSIPTANILGE</sequence>
<feature type="compositionally biased region" description="Polar residues" evidence="3">
    <location>
        <begin position="88"/>
        <end position="104"/>
    </location>
</feature>
<dbReference type="SMART" id="SM00367">
    <property type="entry name" value="LRR_CC"/>
    <property type="match status" value="7"/>
</dbReference>
<accession>A0AAD1W9M4</accession>
<feature type="compositionally biased region" description="Basic and acidic residues" evidence="3">
    <location>
        <begin position="1"/>
        <end position="11"/>
    </location>
</feature>
<evidence type="ECO:0000313" key="6">
    <source>
        <dbReference type="Proteomes" id="UP001295444"/>
    </source>
</evidence>
<evidence type="ECO:0000256" key="1">
    <source>
        <dbReference type="ARBA" id="ARBA00022614"/>
    </source>
</evidence>
<dbReference type="InterPro" id="IPR006553">
    <property type="entry name" value="Leu-rich_rpt_Cys-con_subtyp"/>
</dbReference>